<dbReference type="EMBL" id="CP017708">
    <property type="protein sequence ID" value="WAN70240.1"/>
    <property type="molecule type" value="Genomic_DNA"/>
</dbReference>
<dbReference type="PANTHER" id="PTHR30298:SF0">
    <property type="entry name" value="PROTEIN YBFL-RELATED"/>
    <property type="match status" value="1"/>
</dbReference>
<dbReference type="Proteomes" id="UP000176944">
    <property type="component" value="Chromosome"/>
</dbReference>
<accession>A0A9Q9SV75</accession>
<protein>
    <submittedName>
        <fullName evidence="1">ISAs1 family transposase</fullName>
    </submittedName>
</protein>
<sequence>MSWINSITENLTIELIHIDGKTAIGSYDREGKLKTLHSVSAWSSEHSLMLAQKKVDSQSNEITAVPLLLKLLNLFGAIVTLDCLGNPATTRWAN</sequence>
<proteinExistence type="predicted"/>
<dbReference type="AlphaFoldDB" id="A0A9Q9SV75"/>
<reference evidence="1" key="2">
    <citation type="submission" date="2022-10" db="EMBL/GenBank/DDBJ databases">
        <authorList>
            <person name="Ngo T.-E."/>
        </authorList>
    </citation>
    <scope>NUCLEOTIDE SEQUENCE</scope>
    <source>
        <strain evidence="1">JHB</strain>
    </source>
</reference>
<dbReference type="NCBIfam" id="NF033564">
    <property type="entry name" value="transpos_ISAs1"/>
    <property type="match status" value="1"/>
</dbReference>
<organism evidence="1">
    <name type="scientific">Moorena producens (strain JHB)</name>
    <dbReference type="NCBI Taxonomy" id="1454205"/>
    <lineage>
        <taxon>Bacteria</taxon>
        <taxon>Bacillati</taxon>
        <taxon>Cyanobacteriota</taxon>
        <taxon>Cyanophyceae</taxon>
        <taxon>Coleofasciculales</taxon>
        <taxon>Coleofasciculaceae</taxon>
        <taxon>Moorena</taxon>
    </lineage>
</organism>
<dbReference type="InterPro" id="IPR047647">
    <property type="entry name" value="ISAs1_transpos"/>
</dbReference>
<name>A0A9Q9SV75_MOOP1</name>
<dbReference type="InterPro" id="IPR051698">
    <property type="entry name" value="Transposase_11-like"/>
</dbReference>
<evidence type="ECO:0000313" key="1">
    <source>
        <dbReference type="EMBL" id="WAN70240.1"/>
    </source>
</evidence>
<reference evidence="1" key="1">
    <citation type="journal article" date="2017" name="Proc. Natl. Acad. Sci. U.S.A.">
        <title>Comparative genomics uncovers the prolific and distinctive metabolic potential of the cyanobacterial genus Moorea.</title>
        <authorList>
            <person name="Leao T."/>
            <person name="Castelao G."/>
            <person name="Korobeynikov A."/>
            <person name="Monroe E.A."/>
            <person name="Podell S."/>
            <person name="Glukhov E."/>
            <person name="Allen E.E."/>
            <person name="Gerwick W.H."/>
            <person name="Gerwick L."/>
        </authorList>
    </citation>
    <scope>NUCLEOTIDE SEQUENCE</scope>
    <source>
        <strain evidence="1">JHB</strain>
    </source>
</reference>
<gene>
    <name evidence="1" type="ORF">BJP36_38595</name>
</gene>
<dbReference type="PANTHER" id="PTHR30298">
    <property type="entry name" value="H REPEAT-ASSOCIATED PREDICTED TRANSPOSASE"/>
    <property type="match status" value="1"/>
</dbReference>